<proteinExistence type="predicted"/>
<accession>A0AAD7JN61</accession>
<name>A0AAD7JN61_9AGAR</name>
<dbReference type="EMBL" id="JARJLG010000028">
    <property type="protein sequence ID" value="KAJ7768171.1"/>
    <property type="molecule type" value="Genomic_DNA"/>
</dbReference>
<evidence type="ECO:0000313" key="2">
    <source>
        <dbReference type="EMBL" id="KAJ7768171.1"/>
    </source>
</evidence>
<evidence type="ECO:0000256" key="1">
    <source>
        <dbReference type="SAM" id="MobiDB-lite"/>
    </source>
</evidence>
<reference evidence="2" key="1">
    <citation type="submission" date="2023-03" db="EMBL/GenBank/DDBJ databases">
        <title>Massive genome expansion in bonnet fungi (Mycena s.s.) driven by repeated elements and novel gene families across ecological guilds.</title>
        <authorList>
            <consortium name="Lawrence Berkeley National Laboratory"/>
            <person name="Harder C.B."/>
            <person name="Miyauchi S."/>
            <person name="Viragh M."/>
            <person name="Kuo A."/>
            <person name="Thoen E."/>
            <person name="Andreopoulos B."/>
            <person name="Lu D."/>
            <person name="Skrede I."/>
            <person name="Drula E."/>
            <person name="Henrissat B."/>
            <person name="Morin E."/>
            <person name="Kohler A."/>
            <person name="Barry K."/>
            <person name="LaButti K."/>
            <person name="Morin E."/>
            <person name="Salamov A."/>
            <person name="Lipzen A."/>
            <person name="Mereny Z."/>
            <person name="Hegedus B."/>
            <person name="Baldrian P."/>
            <person name="Stursova M."/>
            <person name="Weitz H."/>
            <person name="Taylor A."/>
            <person name="Grigoriev I.V."/>
            <person name="Nagy L.G."/>
            <person name="Martin F."/>
            <person name="Kauserud H."/>
        </authorList>
    </citation>
    <scope>NUCLEOTIDE SEQUENCE</scope>
    <source>
        <strain evidence="2">CBHHK188m</strain>
    </source>
</reference>
<dbReference type="AlphaFoldDB" id="A0AAD7JN61"/>
<feature type="region of interest" description="Disordered" evidence="1">
    <location>
        <begin position="132"/>
        <end position="154"/>
    </location>
</feature>
<gene>
    <name evidence="2" type="ORF">DFH07DRAFT_954740</name>
</gene>
<protein>
    <submittedName>
        <fullName evidence="2">Uncharacterized protein</fullName>
    </submittedName>
</protein>
<dbReference type="Proteomes" id="UP001215280">
    <property type="component" value="Unassembled WGS sequence"/>
</dbReference>
<evidence type="ECO:0000313" key="3">
    <source>
        <dbReference type="Proteomes" id="UP001215280"/>
    </source>
</evidence>
<sequence length="165" mass="18588">MDYIIAIWTLSPEDARLAGAAQACLSLTPFTIRQSVRTTPSRTHHILDDDTADHADTAFARDRIQAPALPAVSCAARPRQVALRRPPALRRILLRLARHLHLHLHLHLHSTSSGGKGRRFLNFSKPSAKVAWERERQRTAKPSVGRPPLRSSHCTNRDVQHIKFK</sequence>
<keyword evidence="3" id="KW-1185">Reference proteome</keyword>
<comment type="caution">
    <text evidence="2">The sequence shown here is derived from an EMBL/GenBank/DDBJ whole genome shotgun (WGS) entry which is preliminary data.</text>
</comment>
<organism evidence="2 3">
    <name type="scientific">Mycena maculata</name>
    <dbReference type="NCBI Taxonomy" id="230809"/>
    <lineage>
        <taxon>Eukaryota</taxon>
        <taxon>Fungi</taxon>
        <taxon>Dikarya</taxon>
        <taxon>Basidiomycota</taxon>
        <taxon>Agaricomycotina</taxon>
        <taxon>Agaricomycetes</taxon>
        <taxon>Agaricomycetidae</taxon>
        <taxon>Agaricales</taxon>
        <taxon>Marasmiineae</taxon>
        <taxon>Mycenaceae</taxon>
        <taxon>Mycena</taxon>
    </lineage>
</organism>